<dbReference type="InterPro" id="IPR003709">
    <property type="entry name" value="VanY-like_core_dom"/>
</dbReference>
<feature type="coiled-coil region" evidence="1">
    <location>
        <begin position="348"/>
        <end position="408"/>
    </location>
</feature>
<feature type="domain" description="D-alanyl-D-alanine carboxypeptidase-like core" evidence="3">
    <location>
        <begin position="447"/>
        <end position="549"/>
    </location>
</feature>
<comment type="caution">
    <text evidence="4">The sequence shown here is derived from an EMBL/GenBank/DDBJ whole genome shotgun (WGS) entry which is preliminary data.</text>
</comment>
<dbReference type="Proteomes" id="UP000249590">
    <property type="component" value="Unassembled WGS sequence"/>
</dbReference>
<dbReference type="InterPro" id="IPR009045">
    <property type="entry name" value="Zn_M74/Hedgehog-like"/>
</dbReference>
<feature type="compositionally biased region" description="Low complexity" evidence="2">
    <location>
        <begin position="559"/>
        <end position="575"/>
    </location>
</feature>
<dbReference type="Gene3D" id="3.30.1380.10">
    <property type="match status" value="1"/>
</dbReference>
<keyword evidence="1" id="KW-0175">Coiled coil</keyword>
<dbReference type="AlphaFoldDB" id="A0A8B2NIY3"/>
<evidence type="ECO:0000313" key="4">
    <source>
        <dbReference type="EMBL" id="RAH97612.1"/>
    </source>
</evidence>
<accession>A0A8B2NIY3</accession>
<dbReference type="OrthoDB" id="7311517at2"/>
<dbReference type="PANTHER" id="PTHR34385:SF1">
    <property type="entry name" value="PEPTIDOGLYCAN L-ALANYL-D-GLUTAMATE ENDOPEPTIDASE CWLK"/>
    <property type="match status" value="1"/>
</dbReference>
<dbReference type="Pfam" id="PF02557">
    <property type="entry name" value="VanY"/>
    <property type="match status" value="1"/>
</dbReference>
<evidence type="ECO:0000313" key="5">
    <source>
        <dbReference type="Proteomes" id="UP000249590"/>
    </source>
</evidence>
<protein>
    <recommendedName>
        <fullName evidence="3">D-alanyl-D-alanine carboxypeptidase-like core domain-containing protein</fullName>
    </recommendedName>
</protein>
<dbReference type="GO" id="GO:0008233">
    <property type="term" value="F:peptidase activity"/>
    <property type="evidence" value="ECO:0007669"/>
    <property type="project" value="InterPro"/>
</dbReference>
<dbReference type="InterPro" id="IPR052179">
    <property type="entry name" value="DD-CPase-like"/>
</dbReference>
<evidence type="ECO:0000256" key="2">
    <source>
        <dbReference type="SAM" id="MobiDB-lite"/>
    </source>
</evidence>
<sequence length="634" mass="68040">MASDDARLTILLEAKVAEYEKSLARAEKRMAKAAATIDKGAEKAGKSIEKELRDGAKGGERALESLSRRGARSLGDLTQGIGAVRGALAGAFAAAGVGELVSRVREATAAVAEMNKEAAVAGLDTTTFQEFSFVARKFRVSQDAIVDGFKEMQLRADEFAVTGKGSAADAFARLGYGVEDVTLKLQRPAQFFDEIIDRVRQLGSTAAQIRVLDEIFGGTGGEQLMTVVRQSTQSMSDLRREAHEVGAVLSGELIDKAVVLDQRIADLSTAVQTKLRTAFINAGTAAYGIVDAIDAAIRKLDTLATEFGNSDFWSRINNWAAANGLMSVPEGMTILDNDLAGTIGNRAIEDQRKRVAYLENEIAEVNRYMALPDGERGVMTLDGLRDRAAELTRELAHANAELRVLEQTAGTIHIQPIPVPNQYGPYLQGEAGLGAGVGGSNKSFSALEDSFEGALRRMIADAKAAGHDISLNSGFRSNERQAELFAAAVEKYGSEQAARKWVAPPGGSKHNYGLAADLGYGNDAARQWAHQNAANYGLNFRMSHEPWHVEPNGASIPSANPAPNTNRDADAAAAKRQADAIQRVTQQLQFENDQLGRSTLQQQIHQALRQAGITIDSEWSAPRFDRTGGIADKA</sequence>
<feature type="coiled-coil region" evidence="1">
    <location>
        <begin position="9"/>
        <end position="43"/>
    </location>
</feature>
<reference evidence="4 5" key="1">
    <citation type="submission" date="2018-05" db="EMBL/GenBank/DDBJ databases">
        <title>Acuticoccus sediminis sp. nov., isolated from deep-sea sediment of Indian Ocean.</title>
        <authorList>
            <person name="Liu X."/>
            <person name="Lai Q."/>
            <person name="Du Y."/>
            <person name="Sun F."/>
            <person name="Zhang X."/>
            <person name="Wang S."/>
            <person name="Shao Z."/>
        </authorList>
    </citation>
    <scope>NUCLEOTIDE SEQUENCE [LARGE SCALE GENOMIC DNA]</scope>
    <source>
        <strain evidence="4 5">PTG4-2</strain>
    </source>
</reference>
<dbReference type="EMBL" id="QHHQ01000008">
    <property type="protein sequence ID" value="RAH97612.1"/>
    <property type="molecule type" value="Genomic_DNA"/>
</dbReference>
<organism evidence="4 5">
    <name type="scientific">Acuticoccus sediminis</name>
    <dbReference type="NCBI Taxonomy" id="2184697"/>
    <lineage>
        <taxon>Bacteria</taxon>
        <taxon>Pseudomonadati</taxon>
        <taxon>Pseudomonadota</taxon>
        <taxon>Alphaproteobacteria</taxon>
        <taxon>Hyphomicrobiales</taxon>
        <taxon>Amorphaceae</taxon>
        <taxon>Acuticoccus</taxon>
    </lineage>
</organism>
<evidence type="ECO:0000256" key="1">
    <source>
        <dbReference type="SAM" id="Coils"/>
    </source>
</evidence>
<keyword evidence="5" id="KW-1185">Reference proteome</keyword>
<evidence type="ECO:0000259" key="3">
    <source>
        <dbReference type="Pfam" id="PF02557"/>
    </source>
</evidence>
<gene>
    <name evidence="4" type="ORF">DLJ53_27540</name>
</gene>
<dbReference type="PANTHER" id="PTHR34385">
    <property type="entry name" value="D-ALANYL-D-ALANINE CARBOXYPEPTIDASE"/>
    <property type="match status" value="1"/>
</dbReference>
<name>A0A8B2NIY3_9HYPH</name>
<dbReference type="SUPFAM" id="SSF55166">
    <property type="entry name" value="Hedgehog/DD-peptidase"/>
    <property type="match status" value="1"/>
</dbReference>
<dbReference type="GO" id="GO:0006508">
    <property type="term" value="P:proteolysis"/>
    <property type="evidence" value="ECO:0007669"/>
    <property type="project" value="InterPro"/>
</dbReference>
<dbReference type="CDD" id="cd14814">
    <property type="entry name" value="Peptidase_M15"/>
    <property type="match status" value="1"/>
</dbReference>
<proteinExistence type="predicted"/>
<feature type="region of interest" description="Disordered" evidence="2">
    <location>
        <begin position="549"/>
        <end position="578"/>
    </location>
</feature>